<evidence type="ECO:0000256" key="6">
    <source>
        <dbReference type="RuleBase" id="RU363132"/>
    </source>
</evidence>
<evidence type="ECO:0000256" key="3">
    <source>
        <dbReference type="ARBA" id="ARBA00022824"/>
    </source>
</evidence>
<dbReference type="Pfam" id="PF02453">
    <property type="entry name" value="Reticulon"/>
    <property type="match status" value="1"/>
</dbReference>
<dbReference type="GO" id="GO:0005789">
    <property type="term" value="C:endoplasmic reticulum membrane"/>
    <property type="evidence" value="ECO:0007669"/>
    <property type="project" value="UniProtKB-SubCell"/>
</dbReference>
<evidence type="ECO:0000256" key="5">
    <source>
        <dbReference type="ARBA" id="ARBA00023136"/>
    </source>
</evidence>
<evidence type="ECO:0000313" key="8">
    <source>
        <dbReference type="EMBL" id="KAG6529443.1"/>
    </source>
</evidence>
<keyword evidence="3 6" id="KW-0256">Endoplasmic reticulum</keyword>
<dbReference type="EMBL" id="JACMSC010000003">
    <property type="protein sequence ID" value="KAG6529443.1"/>
    <property type="molecule type" value="Genomic_DNA"/>
</dbReference>
<reference evidence="8 9" key="1">
    <citation type="submission" date="2020-08" db="EMBL/GenBank/DDBJ databases">
        <title>Plant Genome Project.</title>
        <authorList>
            <person name="Zhang R.-G."/>
        </authorList>
    </citation>
    <scope>NUCLEOTIDE SEQUENCE [LARGE SCALE GENOMIC DNA]</scope>
    <source>
        <tissue evidence="8">Rhizome</tissue>
    </source>
</reference>
<dbReference type="AlphaFoldDB" id="A0A8J5LTB6"/>
<name>A0A8J5LTB6_ZINOF</name>
<dbReference type="Proteomes" id="UP000734854">
    <property type="component" value="Unassembled WGS sequence"/>
</dbReference>
<organism evidence="8 9">
    <name type="scientific">Zingiber officinale</name>
    <name type="common">Ginger</name>
    <name type="synonym">Amomum zingiber</name>
    <dbReference type="NCBI Taxonomy" id="94328"/>
    <lineage>
        <taxon>Eukaryota</taxon>
        <taxon>Viridiplantae</taxon>
        <taxon>Streptophyta</taxon>
        <taxon>Embryophyta</taxon>
        <taxon>Tracheophyta</taxon>
        <taxon>Spermatophyta</taxon>
        <taxon>Magnoliopsida</taxon>
        <taxon>Liliopsida</taxon>
        <taxon>Zingiberales</taxon>
        <taxon>Zingiberaceae</taxon>
        <taxon>Zingiber</taxon>
    </lineage>
</organism>
<evidence type="ECO:0000313" key="9">
    <source>
        <dbReference type="Proteomes" id="UP000734854"/>
    </source>
</evidence>
<keyword evidence="4 6" id="KW-1133">Transmembrane helix</keyword>
<feature type="transmembrane region" description="Helical" evidence="6">
    <location>
        <begin position="91"/>
        <end position="109"/>
    </location>
</feature>
<evidence type="ECO:0000256" key="1">
    <source>
        <dbReference type="ARBA" id="ARBA00004477"/>
    </source>
</evidence>
<keyword evidence="9" id="KW-1185">Reference proteome</keyword>
<evidence type="ECO:0000256" key="2">
    <source>
        <dbReference type="ARBA" id="ARBA00022692"/>
    </source>
</evidence>
<feature type="transmembrane region" description="Helical" evidence="6">
    <location>
        <begin position="187"/>
        <end position="204"/>
    </location>
</feature>
<evidence type="ECO:0000259" key="7">
    <source>
        <dbReference type="PROSITE" id="PS50845"/>
    </source>
</evidence>
<dbReference type="InterPro" id="IPR003388">
    <property type="entry name" value="Reticulon"/>
</dbReference>
<dbReference type="PANTHER" id="PTHR10994:SF85">
    <property type="entry name" value="RETICULON-LIKE PROTEIN B9"/>
    <property type="match status" value="1"/>
</dbReference>
<proteinExistence type="predicted"/>
<dbReference type="GO" id="GO:0009617">
    <property type="term" value="P:response to bacterium"/>
    <property type="evidence" value="ECO:0007669"/>
    <property type="project" value="InterPro"/>
</dbReference>
<accession>A0A8J5LTB6</accession>
<dbReference type="InterPro" id="IPR045064">
    <property type="entry name" value="Reticulon-like"/>
</dbReference>
<gene>
    <name evidence="8" type="ORF">ZIOFF_011641</name>
</gene>
<feature type="transmembrane region" description="Helical" evidence="6">
    <location>
        <begin position="62"/>
        <end position="84"/>
    </location>
</feature>
<keyword evidence="5 6" id="KW-0472">Membrane</keyword>
<keyword evidence="2 6" id="KW-0812">Transmembrane</keyword>
<comment type="subcellular location">
    <subcellularLocation>
        <location evidence="1 6">Endoplasmic reticulum membrane</location>
        <topology evidence="1 6">Multi-pass membrane protein</topology>
    </subcellularLocation>
</comment>
<sequence length="268" mass="29903">MSPHIIYDSESDELPKAAAATATATSVAASPITNTVIAAAKRRGNRPKRSLHDHLGGGKSKLFHLFSCRISQVILFLMPVLAVADVLLWRNNYLSAGILTGATIVWFMFEVAEYHFLTLMCYTTISAMLVIFIWSNFAVLTDRSPPKIPEIILSEHAFKELTLSLHSKISGFASTLQDIARGKDLKMFLLAIALLWLVSEIGSFCSSLNLLYLSLLCAHTLPALYDRYEDEVKSLAMKGSRDLRVFYETIDSKFLNKIPRGPVKEKFK</sequence>
<protein>
    <recommendedName>
        <fullName evidence="6">Reticulon-like protein</fullName>
    </recommendedName>
</protein>
<dbReference type="PANTHER" id="PTHR10994">
    <property type="entry name" value="RETICULON"/>
    <property type="match status" value="1"/>
</dbReference>
<dbReference type="PROSITE" id="PS50845">
    <property type="entry name" value="RETICULON"/>
    <property type="match status" value="1"/>
</dbReference>
<comment type="caution">
    <text evidence="8">The sequence shown here is derived from an EMBL/GenBank/DDBJ whole genome shotgun (WGS) entry which is preliminary data.</text>
</comment>
<feature type="domain" description="Reticulon" evidence="7">
    <location>
        <begin position="83"/>
        <end position="268"/>
    </location>
</feature>
<feature type="transmembrane region" description="Helical" evidence="6">
    <location>
        <begin position="115"/>
        <end position="139"/>
    </location>
</feature>
<evidence type="ECO:0000256" key="4">
    <source>
        <dbReference type="ARBA" id="ARBA00022989"/>
    </source>
</evidence>